<dbReference type="InterPro" id="IPR024079">
    <property type="entry name" value="MetalloPept_cat_dom_sf"/>
</dbReference>
<feature type="chain" id="PRO_5026186339" evidence="1">
    <location>
        <begin position="22"/>
        <end position="307"/>
    </location>
</feature>
<evidence type="ECO:0000313" key="2">
    <source>
        <dbReference type="EMBL" id="NIE44417.1"/>
    </source>
</evidence>
<organism evidence="2">
    <name type="scientific">Rhipicephalus microplus</name>
    <name type="common">Cattle tick</name>
    <name type="synonym">Boophilus microplus</name>
    <dbReference type="NCBI Taxonomy" id="6941"/>
    <lineage>
        <taxon>Eukaryota</taxon>
        <taxon>Metazoa</taxon>
        <taxon>Ecdysozoa</taxon>
        <taxon>Arthropoda</taxon>
        <taxon>Chelicerata</taxon>
        <taxon>Arachnida</taxon>
        <taxon>Acari</taxon>
        <taxon>Parasitiformes</taxon>
        <taxon>Ixodida</taxon>
        <taxon>Ixodoidea</taxon>
        <taxon>Ixodidae</taxon>
        <taxon>Rhipicephalinae</taxon>
        <taxon>Rhipicephalus</taxon>
        <taxon>Boophilus</taxon>
    </lineage>
</organism>
<dbReference type="SUPFAM" id="SSF55486">
    <property type="entry name" value="Metalloproteases ('zincins'), catalytic domain"/>
    <property type="match status" value="1"/>
</dbReference>
<sequence length="307" mass="35146">MDSCTFVSVAKFLAFIISCHAAKLPKYRAVTYPEVFDGRDENTKVLKINDDIILNLEPTSVLHEDFFVRTYHNGIAEHHHYDVQELQKNLYHDKKRFAAVRLSEEDGTVTVEGVVGANLKIRPITTERSENGRLAHLVENIEDNESFEGYGKITADNIGISERAARRQTGFDATKYNIYEIYPEILLVCDTKFQAEFKEPMNITVYMMISFQVLVIRYSALRQPNVRPVLRGIELSTEEQYYDFTDTVSIDGYKSLLKLVTFVSKNITYELFDMVYFVTGYDMVAAYADGSNCGIFKAMPSLVRLHC</sequence>
<reference evidence="2" key="1">
    <citation type="submission" date="2020-03" db="EMBL/GenBank/DDBJ databases">
        <title>A transcriptome and proteome of the tick Rhipicephalus microplus shaped by the genetic composition of its hosts and developmental stage.</title>
        <authorList>
            <person name="Garcia G.R."/>
            <person name="Ribeiro J.M.C."/>
            <person name="Maruyama S.R."/>
            <person name="Gardinasse L.G."/>
            <person name="Nelson K."/>
            <person name="Ferreira B.R."/>
            <person name="Andrade T.G."/>
            <person name="Santos I.K.F.M."/>
        </authorList>
    </citation>
    <scope>NUCLEOTIDE SEQUENCE</scope>
    <source>
        <strain evidence="2">NSGR</strain>
        <tissue evidence="2">Salivary glands</tissue>
    </source>
</reference>
<dbReference type="EMBL" id="GIKN01002144">
    <property type="protein sequence ID" value="NIE44417.1"/>
    <property type="molecule type" value="Transcribed_RNA"/>
</dbReference>
<dbReference type="GO" id="GO:0008237">
    <property type="term" value="F:metallopeptidase activity"/>
    <property type="evidence" value="ECO:0007669"/>
    <property type="project" value="UniProtKB-KW"/>
</dbReference>
<protein>
    <submittedName>
        <fullName evidence="2">Putative secreted metalloprotease</fullName>
    </submittedName>
</protein>
<keyword evidence="2" id="KW-0482">Metalloprotease</keyword>
<dbReference type="OrthoDB" id="6506185at2759"/>
<dbReference type="VEuPathDB" id="VectorBase:LOC119165393"/>
<dbReference type="Gene3D" id="3.40.390.10">
    <property type="entry name" value="Collagenase (Catalytic Domain)"/>
    <property type="match status" value="1"/>
</dbReference>
<dbReference type="AlphaFoldDB" id="A0A6G5A312"/>
<accession>A0A6G5A312</accession>
<keyword evidence="2" id="KW-0378">Hydrolase</keyword>
<dbReference type="GO" id="GO:0006508">
    <property type="term" value="P:proteolysis"/>
    <property type="evidence" value="ECO:0007669"/>
    <property type="project" value="UniProtKB-KW"/>
</dbReference>
<evidence type="ECO:0000256" key="1">
    <source>
        <dbReference type="SAM" id="SignalP"/>
    </source>
</evidence>
<keyword evidence="2" id="KW-0645">Protease</keyword>
<proteinExistence type="predicted"/>
<keyword evidence="1" id="KW-0732">Signal</keyword>
<name>A0A6G5A312_RHIMP</name>
<feature type="signal peptide" evidence="1">
    <location>
        <begin position="1"/>
        <end position="21"/>
    </location>
</feature>